<dbReference type="HOGENOM" id="CLU_066192_17_6_9"/>
<dbReference type="CDD" id="cd00093">
    <property type="entry name" value="HTH_XRE"/>
    <property type="match status" value="1"/>
</dbReference>
<proteinExistence type="predicted"/>
<dbReference type="AlphaFoldDB" id="N1ZX58"/>
<dbReference type="Proteomes" id="UP000012589">
    <property type="component" value="Unassembled WGS sequence"/>
</dbReference>
<protein>
    <recommendedName>
        <fullName evidence="2">HTH cro/C1-type domain-containing protein</fullName>
    </recommendedName>
</protein>
<dbReference type="GO" id="GO:0005829">
    <property type="term" value="C:cytosol"/>
    <property type="evidence" value="ECO:0007669"/>
    <property type="project" value="TreeGrafter"/>
</dbReference>
<name>N1ZX58_9FIRM</name>
<evidence type="ECO:0000259" key="2">
    <source>
        <dbReference type="PROSITE" id="PS50943"/>
    </source>
</evidence>
<dbReference type="InterPro" id="IPR010982">
    <property type="entry name" value="Lambda_DNA-bd_dom_sf"/>
</dbReference>
<dbReference type="InterPro" id="IPR050807">
    <property type="entry name" value="TransReg_Diox_bact_type"/>
</dbReference>
<evidence type="ECO:0000313" key="4">
    <source>
        <dbReference type="Proteomes" id="UP000012589"/>
    </source>
</evidence>
<dbReference type="SMART" id="SM00530">
    <property type="entry name" value="HTH_XRE"/>
    <property type="match status" value="1"/>
</dbReference>
<dbReference type="PANTHER" id="PTHR46797">
    <property type="entry name" value="HTH-TYPE TRANSCRIPTIONAL REGULATOR"/>
    <property type="match status" value="1"/>
</dbReference>
<evidence type="ECO:0000256" key="1">
    <source>
        <dbReference type="ARBA" id="ARBA00023125"/>
    </source>
</evidence>
<reference evidence="3 4" key="1">
    <citation type="journal article" date="2014" name="Genome Announc.">
        <title>Draft genome sequences of the altered schaedler flora, a defined bacterial community from gnotobiotic mice.</title>
        <authorList>
            <person name="Wannemuehler M.J."/>
            <person name="Overstreet A.M."/>
            <person name="Ward D.V."/>
            <person name="Phillips G.J."/>
        </authorList>
    </citation>
    <scope>NUCLEOTIDE SEQUENCE [LARGE SCALE GENOMIC DNA]</scope>
    <source>
        <strain evidence="3 4">ASF492</strain>
    </source>
</reference>
<dbReference type="PANTHER" id="PTHR46797:SF1">
    <property type="entry name" value="METHYLPHOSPHONATE SYNTHASE"/>
    <property type="match status" value="1"/>
</dbReference>
<dbReference type="GO" id="GO:0003700">
    <property type="term" value="F:DNA-binding transcription factor activity"/>
    <property type="evidence" value="ECO:0007669"/>
    <property type="project" value="TreeGrafter"/>
</dbReference>
<dbReference type="SUPFAM" id="SSF47413">
    <property type="entry name" value="lambda repressor-like DNA-binding domains"/>
    <property type="match status" value="1"/>
</dbReference>
<keyword evidence="1" id="KW-0238">DNA-binding</keyword>
<dbReference type="PROSITE" id="PS50943">
    <property type="entry name" value="HTH_CROC1"/>
    <property type="match status" value="1"/>
</dbReference>
<gene>
    <name evidence="3" type="ORF">C823_04439</name>
</gene>
<dbReference type="STRING" id="1235802.C823_04439"/>
<evidence type="ECO:0000313" key="3">
    <source>
        <dbReference type="EMBL" id="EMZ21622.1"/>
    </source>
</evidence>
<feature type="domain" description="HTH cro/C1-type" evidence="2">
    <location>
        <begin position="13"/>
        <end position="67"/>
    </location>
</feature>
<dbReference type="InterPro" id="IPR001387">
    <property type="entry name" value="Cro/C1-type_HTH"/>
</dbReference>
<comment type="caution">
    <text evidence="3">The sequence shown here is derived from an EMBL/GenBank/DDBJ whole genome shotgun (WGS) entry which is preliminary data.</text>
</comment>
<keyword evidence="4" id="KW-1185">Reference proteome</keyword>
<dbReference type="Gene3D" id="1.10.260.40">
    <property type="entry name" value="lambda repressor-like DNA-binding domains"/>
    <property type="match status" value="1"/>
</dbReference>
<accession>N1ZX58</accession>
<organism evidence="3 4">
    <name type="scientific">Eubacterium plexicaudatum ASF492</name>
    <dbReference type="NCBI Taxonomy" id="1235802"/>
    <lineage>
        <taxon>Bacteria</taxon>
        <taxon>Bacillati</taxon>
        <taxon>Bacillota</taxon>
        <taxon>Clostridia</taxon>
        <taxon>Eubacteriales</taxon>
        <taxon>Eubacteriaceae</taxon>
        <taxon>Eubacterium</taxon>
    </lineage>
</organism>
<dbReference type="EMBL" id="AQFT01000129">
    <property type="protein sequence ID" value="EMZ21622.1"/>
    <property type="molecule type" value="Genomic_DNA"/>
</dbReference>
<dbReference type="GO" id="GO:0003677">
    <property type="term" value="F:DNA binding"/>
    <property type="evidence" value="ECO:0007669"/>
    <property type="project" value="UniProtKB-KW"/>
</dbReference>
<sequence>MKELDYAKVGARIRQIRKTKGWSQDELAKKCGITMNFIGHIERGTRKMSLDTFASLCRELEADANALLWGMTQTSDAVIRNLWKQPENADSDSYAMYIRIVKSVADIMGGCDRQESVETGENYENCV</sequence>
<dbReference type="Pfam" id="PF01381">
    <property type="entry name" value="HTH_3"/>
    <property type="match status" value="1"/>
</dbReference>
<dbReference type="eggNOG" id="COG1396">
    <property type="taxonomic scope" value="Bacteria"/>
</dbReference>
<dbReference type="OrthoDB" id="9805605at2"/>
<dbReference type="PATRIC" id="fig|1235802.3.peg.4720"/>